<organism evidence="1 2">
    <name type="scientific">Intoshia linei</name>
    <dbReference type="NCBI Taxonomy" id="1819745"/>
    <lineage>
        <taxon>Eukaryota</taxon>
        <taxon>Metazoa</taxon>
        <taxon>Spiralia</taxon>
        <taxon>Lophotrochozoa</taxon>
        <taxon>Mesozoa</taxon>
        <taxon>Orthonectida</taxon>
        <taxon>Rhopaluridae</taxon>
        <taxon>Intoshia</taxon>
    </lineage>
</organism>
<evidence type="ECO:0000313" key="1">
    <source>
        <dbReference type="EMBL" id="OAF66351.1"/>
    </source>
</evidence>
<protein>
    <submittedName>
        <fullName evidence="1">Uncharacterized protein</fullName>
    </submittedName>
</protein>
<reference evidence="1 2" key="1">
    <citation type="submission" date="2016-04" db="EMBL/GenBank/DDBJ databases">
        <title>The genome of Intoshia linei affirms orthonectids as highly simplified spiralians.</title>
        <authorList>
            <person name="Mikhailov K.V."/>
            <person name="Slusarev G.S."/>
            <person name="Nikitin M.A."/>
            <person name="Logacheva M.D."/>
            <person name="Penin A."/>
            <person name="Aleoshin V."/>
            <person name="Panchin Y.V."/>
        </authorList>
    </citation>
    <scope>NUCLEOTIDE SEQUENCE [LARGE SCALE GENOMIC DNA]</scope>
    <source>
        <strain evidence="1">Intl2013</strain>
        <tissue evidence="1">Whole animal</tissue>
    </source>
</reference>
<comment type="caution">
    <text evidence="1">The sequence shown here is derived from an EMBL/GenBank/DDBJ whole genome shotgun (WGS) entry which is preliminary data.</text>
</comment>
<sequence length="156" mass="18720">MKLFTLAQLDFDDAMVYFIVCFISEIARKQSKFINKMKTENTKTKYKQLNEQNQPSKQNNSHKAKNIMDLCSKSKKMTKKQKKLVKYQKFNNLMDSIYYKEKNVLTNIEKAKYINKFYQKNDNTKIKKNTILPYKPCICYYCINSHILQYYVSQLL</sequence>
<accession>A0A177AY65</accession>
<keyword evidence="2" id="KW-1185">Reference proteome</keyword>
<proteinExistence type="predicted"/>
<name>A0A177AY65_9BILA</name>
<dbReference type="AlphaFoldDB" id="A0A177AY65"/>
<evidence type="ECO:0000313" key="2">
    <source>
        <dbReference type="Proteomes" id="UP000078046"/>
    </source>
</evidence>
<gene>
    <name evidence="1" type="ORF">A3Q56_05906</name>
</gene>
<dbReference type="EMBL" id="LWCA01000958">
    <property type="protein sequence ID" value="OAF66351.1"/>
    <property type="molecule type" value="Genomic_DNA"/>
</dbReference>
<dbReference type="Proteomes" id="UP000078046">
    <property type="component" value="Unassembled WGS sequence"/>
</dbReference>